<evidence type="ECO:0000259" key="6">
    <source>
        <dbReference type="Pfam" id="PF04127"/>
    </source>
</evidence>
<feature type="binding site" evidence="3">
    <location>
        <begin position="302"/>
        <end position="305"/>
    </location>
    <ligand>
        <name>CTP</name>
        <dbReference type="ChEBI" id="CHEBI:37563"/>
    </ligand>
</feature>
<keyword evidence="3 4" id="KW-0285">Flavoprotein</keyword>
<dbReference type="EC" id="6.3.2.5" evidence="3"/>
<dbReference type="GO" id="GO:0046872">
    <property type="term" value="F:metal ion binding"/>
    <property type="evidence" value="ECO:0007669"/>
    <property type="project" value="UniProtKB-KW"/>
</dbReference>
<dbReference type="GO" id="GO:0015937">
    <property type="term" value="P:coenzyme A biosynthetic process"/>
    <property type="evidence" value="ECO:0007669"/>
    <property type="project" value="UniProtKB-UniRule"/>
</dbReference>
<comment type="caution">
    <text evidence="7">The sequence shown here is derived from an EMBL/GenBank/DDBJ whole genome shotgun (WGS) entry which is preliminary data.</text>
</comment>
<evidence type="ECO:0000313" key="7">
    <source>
        <dbReference type="EMBL" id="MXQ74499.1"/>
    </source>
</evidence>
<feature type="binding site" evidence="3">
    <location>
        <position position="335"/>
    </location>
    <ligand>
        <name>CTP</name>
        <dbReference type="ChEBI" id="CHEBI:37563"/>
    </ligand>
</feature>
<dbReference type="NCBIfam" id="TIGR00521">
    <property type="entry name" value="coaBC_dfp"/>
    <property type="match status" value="1"/>
</dbReference>
<comment type="catalytic activity">
    <reaction evidence="3 4">
        <text>(R)-4'-phosphopantothenate + L-cysteine + CTP = N-[(R)-4-phosphopantothenoyl]-L-cysteine + CMP + diphosphate + H(+)</text>
        <dbReference type="Rhea" id="RHEA:19397"/>
        <dbReference type="ChEBI" id="CHEBI:10986"/>
        <dbReference type="ChEBI" id="CHEBI:15378"/>
        <dbReference type="ChEBI" id="CHEBI:33019"/>
        <dbReference type="ChEBI" id="CHEBI:35235"/>
        <dbReference type="ChEBI" id="CHEBI:37563"/>
        <dbReference type="ChEBI" id="CHEBI:59458"/>
        <dbReference type="ChEBI" id="CHEBI:60377"/>
        <dbReference type="EC" id="6.3.2.5"/>
    </reaction>
</comment>
<evidence type="ECO:0000256" key="2">
    <source>
        <dbReference type="ARBA" id="ARBA00023239"/>
    </source>
</evidence>
<feature type="domain" description="Flavoprotein" evidence="5">
    <location>
        <begin position="5"/>
        <end position="176"/>
    </location>
</feature>
<dbReference type="GO" id="GO:0010181">
    <property type="term" value="F:FMN binding"/>
    <property type="evidence" value="ECO:0007669"/>
    <property type="project" value="UniProtKB-UniRule"/>
</dbReference>
<keyword evidence="3" id="KW-0460">Magnesium</keyword>
<feature type="region of interest" description="Phosphopantothenate--cysteine ligase" evidence="3">
    <location>
        <begin position="188"/>
        <end position="399"/>
    </location>
</feature>
<protein>
    <recommendedName>
        <fullName evidence="3">Coenzyme A biosynthesis bifunctional protein CoaBC</fullName>
    </recommendedName>
    <alternativeName>
        <fullName evidence="3">DNA/pantothenate metabolism flavoprotein</fullName>
    </alternativeName>
    <alternativeName>
        <fullName evidence="3">Phosphopantothenoylcysteine synthetase/decarboxylase</fullName>
        <shortName evidence="3">PPCS-PPCDC</shortName>
    </alternativeName>
    <domain>
        <recommendedName>
            <fullName evidence="3">Phosphopantothenoylcysteine decarboxylase</fullName>
            <shortName evidence="3">PPC decarboxylase</shortName>
            <shortName evidence="3">PPC-DC</shortName>
            <ecNumber evidence="3">4.1.1.36</ecNumber>
        </recommendedName>
        <alternativeName>
            <fullName evidence="3">CoaC</fullName>
        </alternativeName>
    </domain>
    <domain>
        <recommendedName>
            <fullName evidence="3">Phosphopantothenate--cysteine ligase</fullName>
            <ecNumber evidence="3">6.3.2.5</ecNumber>
        </recommendedName>
        <alternativeName>
            <fullName evidence="3">CoaB</fullName>
        </alternativeName>
        <alternativeName>
            <fullName evidence="3">Phosphopantothenoylcysteine synthetase</fullName>
            <shortName evidence="3">PPC synthetase</shortName>
            <shortName evidence="3">PPC-S</shortName>
        </alternativeName>
    </domain>
</protein>
<comment type="caution">
    <text evidence="3">Lacks conserved residue(s) required for the propagation of feature annotation.</text>
</comment>
<dbReference type="InterPro" id="IPR036551">
    <property type="entry name" value="Flavin_trans-like"/>
</dbReference>
<feature type="binding site" evidence="3">
    <location>
        <position position="286"/>
    </location>
    <ligand>
        <name>CTP</name>
        <dbReference type="ChEBI" id="CHEBI:37563"/>
    </ligand>
</feature>
<accession>A0A6N8UDI6</accession>
<sequence length="399" mass="43774">MAKQTVVLGVSSSVAAFKSVQLTSDLIKLGYDVEVIMTKNATAFIAPLSFEALTNHNVSVDTFAPAMREVHHIALARKADVFVLVPATANLIAKVAHGLADDMLTTTFLAADCPKIICPAMNTHMYENPITQKNLEICRSYGMKLVEPNEGRLACGDVGKGKLADLNQIIEAIEDALYSDHYLKGKKVLITAGPTEEAIDPVRFITNHSSGKMGYALAKMAKRAGAEVTLISGPVSLTPPFDVHKIFIHSAKELLKEVQTCYQDQDMILMAAAVADYASVKIADQKIKKRDQKMQLELIKNPDILAWLGEHKENHQILCGFAMETEHLLENAAAKCEKKHCDMLAANHLLTPGAGFQSDTNIMTLITPEGYEELPLMSKDAVAEEILKRLYRISQKSTR</sequence>
<dbReference type="Gene3D" id="3.40.50.10300">
    <property type="entry name" value="CoaB-like"/>
    <property type="match status" value="1"/>
</dbReference>
<organism evidence="7 8">
    <name type="scientific">Copranaerobaculum intestinale</name>
    <dbReference type="NCBI Taxonomy" id="2692629"/>
    <lineage>
        <taxon>Bacteria</taxon>
        <taxon>Bacillati</taxon>
        <taxon>Bacillota</taxon>
        <taxon>Erysipelotrichia</taxon>
        <taxon>Erysipelotrichales</taxon>
        <taxon>Erysipelotrichaceae</taxon>
        <taxon>Copranaerobaculum</taxon>
    </lineage>
</organism>
<dbReference type="InterPro" id="IPR005252">
    <property type="entry name" value="CoaBC"/>
</dbReference>
<comment type="pathway">
    <text evidence="3 4">Cofactor biosynthesis; coenzyme A biosynthesis; CoA from (R)-pantothenate: step 3/5.</text>
</comment>
<reference evidence="7 8" key="2">
    <citation type="submission" date="2020-01" db="EMBL/GenBank/DDBJ databases">
        <title>Clostridiaceae sp. nov. isolated from the gut of human by culturomics.</title>
        <authorList>
            <person name="Chang Y."/>
        </authorList>
    </citation>
    <scope>NUCLEOTIDE SEQUENCE [LARGE SCALE GENOMIC DNA]</scope>
    <source>
        <strain evidence="7 8">DONG20-135</strain>
    </source>
</reference>
<evidence type="ECO:0000313" key="8">
    <source>
        <dbReference type="Proteomes" id="UP000434036"/>
    </source>
</evidence>
<keyword evidence="8" id="KW-1185">Reference proteome</keyword>
<dbReference type="Gene3D" id="3.40.50.1950">
    <property type="entry name" value="Flavin prenyltransferase-like"/>
    <property type="match status" value="1"/>
</dbReference>
<dbReference type="GO" id="GO:0004633">
    <property type="term" value="F:phosphopantothenoylcysteine decarboxylase activity"/>
    <property type="evidence" value="ECO:0007669"/>
    <property type="project" value="UniProtKB-UniRule"/>
</dbReference>
<dbReference type="UniPathway" id="UPA00241">
    <property type="reaction ID" value="UER00353"/>
</dbReference>
<comment type="function">
    <text evidence="3">Catalyzes two sequential steps in the biosynthesis of coenzyme A. In the first step cysteine is conjugated to 4'-phosphopantothenate to form 4-phosphopantothenoylcysteine. In the second step the latter compound is decarboxylated to form 4'-phosphopantotheine.</text>
</comment>
<keyword evidence="3 4" id="KW-0288">FMN</keyword>
<dbReference type="GO" id="GO:0071513">
    <property type="term" value="C:phosphopantothenoylcysteine decarboxylase complex"/>
    <property type="evidence" value="ECO:0007669"/>
    <property type="project" value="TreeGrafter"/>
</dbReference>
<dbReference type="EC" id="4.1.1.36" evidence="3"/>
<feature type="active site" description="Proton donor" evidence="3">
    <location>
        <position position="155"/>
    </location>
</feature>
<comment type="similarity">
    <text evidence="3 4">In the C-terminal section; belongs to the PPC synthetase family.</text>
</comment>
<keyword evidence="3 4" id="KW-0436">Ligase</keyword>
<dbReference type="Pfam" id="PF02441">
    <property type="entry name" value="Flavoprotein"/>
    <property type="match status" value="1"/>
</dbReference>
<dbReference type="SUPFAM" id="SSF102645">
    <property type="entry name" value="CoaB-like"/>
    <property type="match status" value="1"/>
</dbReference>
<gene>
    <name evidence="3 7" type="primary">coaBC</name>
    <name evidence="7" type="ORF">GSF08_11240</name>
</gene>
<comment type="cofactor">
    <cofactor evidence="3">
        <name>FMN</name>
        <dbReference type="ChEBI" id="CHEBI:58210"/>
    </cofactor>
    <text evidence="3">Binds 1 FMN per subunit.</text>
</comment>
<dbReference type="GO" id="GO:0004632">
    <property type="term" value="F:phosphopantothenate--cysteine ligase activity"/>
    <property type="evidence" value="ECO:0007669"/>
    <property type="project" value="UniProtKB-UniRule"/>
</dbReference>
<dbReference type="AlphaFoldDB" id="A0A6N8UDI6"/>
<feature type="binding site" evidence="3">
    <location>
        <position position="276"/>
    </location>
    <ligand>
        <name>CTP</name>
        <dbReference type="ChEBI" id="CHEBI:37563"/>
    </ligand>
</feature>
<evidence type="ECO:0000256" key="1">
    <source>
        <dbReference type="ARBA" id="ARBA00022793"/>
    </source>
</evidence>
<keyword evidence="1 3" id="KW-0210">Decarboxylase</keyword>
<comment type="cofactor">
    <cofactor evidence="3">
        <name>Mg(2+)</name>
        <dbReference type="ChEBI" id="CHEBI:18420"/>
    </cofactor>
</comment>
<comment type="function">
    <text evidence="4">Catalyzes two steps in the biosynthesis of coenzyme A. In the first step cysteine is conjugated to 4'-phosphopantothenate to form 4-phosphopantothenoylcysteine, in the latter compound is decarboxylated to form 4'-phosphopantotheine.</text>
</comment>
<dbReference type="Pfam" id="PF04127">
    <property type="entry name" value="DFP"/>
    <property type="match status" value="1"/>
</dbReference>
<keyword evidence="2 3" id="KW-0456">Lyase</keyword>
<dbReference type="PANTHER" id="PTHR14359">
    <property type="entry name" value="HOMO-OLIGOMERIC FLAVIN CONTAINING CYS DECARBOXYLASE FAMILY"/>
    <property type="match status" value="1"/>
</dbReference>
<dbReference type="EMBL" id="WUUQ01000008">
    <property type="protein sequence ID" value="MXQ74499.1"/>
    <property type="molecule type" value="Genomic_DNA"/>
</dbReference>
<dbReference type="HAMAP" id="MF_02225">
    <property type="entry name" value="CoaBC"/>
    <property type="match status" value="1"/>
</dbReference>
<proteinExistence type="inferred from homology"/>
<comment type="catalytic activity">
    <reaction evidence="3 4">
        <text>N-[(R)-4-phosphopantothenoyl]-L-cysteine + H(+) = (R)-4'-phosphopantetheine + CO2</text>
        <dbReference type="Rhea" id="RHEA:16793"/>
        <dbReference type="ChEBI" id="CHEBI:15378"/>
        <dbReference type="ChEBI" id="CHEBI:16526"/>
        <dbReference type="ChEBI" id="CHEBI:59458"/>
        <dbReference type="ChEBI" id="CHEBI:61723"/>
        <dbReference type="EC" id="4.1.1.36"/>
    </reaction>
</comment>
<dbReference type="RefSeq" id="WP_160625884.1">
    <property type="nucleotide sequence ID" value="NZ_WUUQ01000008.1"/>
</dbReference>
<dbReference type="Proteomes" id="UP000434036">
    <property type="component" value="Unassembled WGS sequence"/>
</dbReference>
<dbReference type="PANTHER" id="PTHR14359:SF6">
    <property type="entry name" value="PHOSPHOPANTOTHENOYLCYSTEINE DECARBOXYLASE"/>
    <property type="match status" value="1"/>
</dbReference>
<evidence type="ECO:0000256" key="4">
    <source>
        <dbReference type="RuleBase" id="RU364078"/>
    </source>
</evidence>
<dbReference type="SUPFAM" id="SSF52507">
    <property type="entry name" value="Homo-oligomeric flavin-containing Cys decarboxylases, HFCD"/>
    <property type="match status" value="1"/>
</dbReference>
<name>A0A6N8UDI6_9FIRM</name>
<dbReference type="InterPro" id="IPR035929">
    <property type="entry name" value="CoaB-like_sf"/>
</dbReference>
<keyword evidence="3" id="KW-0479">Metal-binding</keyword>
<feature type="region of interest" description="Phosphopantothenoylcysteine decarboxylase" evidence="3">
    <location>
        <begin position="1"/>
        <end position="187"/>
    </location>
</feature>
<dbReference type="InterPro" id="IPR007085">
    <property type="entry name" value="DNA/pantothenate-metab_flavo_C"/>
</dbReference>
<reference evidence="7 8" key="1">
    <citation type="submission" date="2019-12" db="EMBL/GenBank/DDBJ databases">
        <authorList>
            <person name="Yang R."/>
        </authorList>
    </citation>
    <scope>NUCLEOTIDE SEQUENCE [LARGE SCALE GENOMIC DNA]</scope>
    <source>
        <strain evidence="7 8">DONG20-135</strain>
    </source>
</reference>
<comment type="similarity">
    <text evidence="3 4">In the N-terminal section; belongs to the HFCD (homo-oligomeric flavin containing Cys decarboxylase) superfamily.</text>
</comment>
<feature type="domain" description="DNA/pantothenate metabolism flavoprotein C-terminal" evidence="6">
    <location>
        <begin position="183"/>
        <end position="390"/>
    </location>
</feature>
<evidence type="ECO:0000259" key="5">
    <source>
        <dbReference type="Pfam" id="PF02441"/>
    </source>
</evidence>
<dbReference type="InterPro" id="IPR003382">
    <property type="entry name" value="Flavoprotein"/>
</dbReference>
<dbReference type="GO" id="GO:0015941">
    <property type="term" value="P:pantothenate catabolic process"/>
    <property type="evidence" value="ECO:0007669"/>
    <property type="project" value="InterPro"/>
</dbReference>
<feature type="binding site" evidence="3">
    <location>
        <position position="339"/>
    </location>
    <ligand>
        <name>CTP</name>
        <dbReference type="ChEBI" id="CHEBI:37563"/>
    </ligand>
</feature>
<comment type="pathway">
    <text evidence="3 4">Cofactor biosynthesis; coenzyme A biosynthesis; CoA from (R)-pantothenate: step 2/5.</text>
</comment>
<keyword evidence="3" id="KW-0511">Multifunctional enzyme</keyword>
<feature type="binding site" evidence="3">
    <location>
        <position position="321"/>
    </location>
    <ligand>
        <name>CTP</name>
        <dbReference type="ChEBI" id="CHEBI:37563"/>
    </ligand>
</feature>
<evidence type="ECO:0000256" key="3">
    <source>
        <dbReference type="HAMAP-Rule" id="MF_02225"/>
    </source>
</evidence>